<dbReference type="eggNOG" id="arCOG02249">
    <property type="taxonomic scope" value="Archaea"/>
</dbReference>
<keyword evidence="5 6" id="KW-0472">Membrane</keyword>
<dbReference type="RefSeq" id="WP_011972600.1">
    <property type="nucleotide sequence ID" value="NC_009634.1"/>
</dbReference>
<feature type="transmembrane region" description="Helical" evidence="6">
    <location>
        <begin position="235"/>
        <end position="253"/>
    </location>
</feature>
<evidence type="ECO:0000256" key="4">
    <source>
        <dbReference type="ARBA" id="ARBA00022989"/>
    </source>
</evidence>
<keyword evidence="3 6" id="KW-0812">Transmembrane</keyword>
<gene>
    <name evidence="7" type="ordered locus">Mevan_0792</name>
</gene>
<dbReference type="PANTHER" id="PTHR43723:SF1">
    <property type="entry name" value="COBALT TRANSPORT PROTEIN CBIQ"/>
    <property type="match status" value="1"/>
</dbReference>
<name>A6UQC6_METVS</name>
<dbReference type="NCBIfam" id="TIGR02454">
    <property type="entry name" value="ECF_T_CbiQ"/>
    <property type="match status" value="1"/>
</dbReference>
<protein>
    <submittedName>
        <fullName evidence="7">Cobalt ABC transporter, inner membrane subunit CbiQ</fullName>
    </submittedName>
</protein>
<feature type="transmembrane region" description="Helical" evidence="6">
    <location>
        <begin position="25"/>
        <end position="58"/>
    </location>
</feature>
<evidence type="ECO:0000256" key="5">
    <source>
        <dbReference type="ARBA" id="ARBA00023136"/>
    </source>
</evidence>
<dbReference type="GO" id="GO:0006824">
    <property type="term" value="P:cobalt ion transport"/>
    <property type="evidence" value="ECO:0007669"/>
    <property type="project" value="InterPro"/>
</dbReference>
<evidence type="ECO:0000256" key="3">
    <source>
        <dbReference type="ARBA" id="ARBA00022692"/>
    </source>
</evidence>
<accession>A6UQC6</accession>
<dbReference type="Proteomes" id="UP000001107">
    <property type="component" value="Chromosome"/>
</dbReference>
<evidence type="ECO:0000313" key="7">
    <source>
        <dbReference type="EMBL" id="ABR54698.1"/>
    </source>
</evidence>
<keyword evidence="4 6" id="KW-1133">Transmembrane helix</keyword>
<dbReference type="CDD" id="cd16914">
    <property type="entry name" value="EcfT"/>
    <property type="match status" value="1"/>
</dbReference>
<feature type="transmembrane region" description="Helical" evidence="6">
    <location>
        <begin position="65"/>
        <end position="88"/>
    </location>
</feature>
<dbReference type="InterPro" id="IPR012809">
    <property type="entry name" value="ECF_CbiQ"/>
</dbReference>
<dbReference type="EMBL" id="CP000742">
    <property type="protein sequence ID" value="ABR54698.1"/>
    <property type="molecule type" value="Genomic_DNA"/>
</dbReference>
<evidence type="ECO:0000313" key="8">
    <source>
        <dbReference type="Proteomes" id="UP000001107"/>
    </source>
</evidence>
<dbReference type="InterPro" id="IPR003339">
    <property type="entry name" value="ABC/ECF_trnsptr_transmembrane"/>
</dbReference>
<dbReference type="GO" id="GO:0043190">
    <property type="term" value="C:ATP-binding cassette (ABC) transporter complex"/>
    <property type="evidence" value="ECO:0007669"/>
    <property type="project" value="InterPro"/>
</dbReference>
<feature type="transmembrane region" description="Helical" evidence="6">
    <location>
        <begin position="120"/>
        <end position="143"/>
    </location>
</feature>
<dbReference type="AlphaFoldDB" id="A6UQC6"/>
<evidence type="ECO:0000256" key="1">
    <source>
        <dbReference type="ARBA" id="ARBA00004651"/>
    </source>
</evidence>
<sequence>MADSFLIDNIANYNSLRDKNPILKVVFAVSSLIVSVISSSFLVPLLIALIMSMILIFFAKVPKKIYINLLLVPIFFGIFSFFLMIFLFGDVVWASFEVFGFKINILKDGFELGLLTFSKMVGGVCCTLFLALTTPFTEIFYILKKLKVPESFLEISMLTYRYIFVLLGDTIIMSHSQKTRLGYMGLKNCYRSLGLLMGSLLIKSLDKGDFIYTTLSSRGYSGNLMFFGEIPYPKTSYFVYLFGFEIFLVSLNYI</sequence>
<evidence type="ECO:0000256" key="6">
    <source>
        <dbReference type="SAM" id="Phobius"/>
    </source>
</evidence>
<feature type="transmembrane region" description="Helical" evidence="6">
    <location>
        <begin position="155"/>
        <end position="174"/>
    </location>
</feature>
<dbReference type="InterPro" id="IPR052770">
    <property type="entry name" value="Cobalt_transport_CbiQ"/>
</dbReference>
<reference evidence="7" key="1">
    <citation type="submission" date="2007-06" db="EMBL/GenBank/DDBJ databases">
        <title>Complete sequence of Methanococcus vannielii SB.</title>
        <authorList>
            <consortium name="US DOE Joint Genome Institute"/>
            <person name="Copeland A."/>
            <person name="Lucas S."/>
            <person name="Lapidus A."/>
            <person name="Barry K."/>
            <person name="Glavina del Rio T."/>
            <person name="Dalin E."/>
            <person name="Tice H."/>
            <person name="Pitluck S."/>
            <person name="Chain P."/>
            <person name="Malfatti S."/>
            <person name="Shin M."/>
            <person name="Vergez L."/>
            <person name="Schmutz J."/>
            <person name="Larimer F."/>
            <person name="Land M."/>
            <person name="Hauser L."/>
            <person name="Kyrpides N."/>
            <person name="Anderson I."/>
            <person name="Sieprawska-Lupa M."/>
            <person name="Whitman W.B."/>
            <person name="Richardson P."/>
        </authorList>
    </citation>
    <scope>NUCLEOTIDE SEQUENCE [LARGE SCALE GENOMIC DNA]</scope>
    <source>
        <strain evidence="7">SB</strain>
    </source>
</reference>
<dbReference type="Pfam" id="PF02361">
    <property type="entry name" value="CbiQ"/>
    <property type="match status" value="1"/>
</dbReference>
<keyword evidence="8" id="KW-1185">Reference proteome</keyword>
<comment type="subcellular location">
    <subcellularLocation>
        <location evidence="1">Cell membrane</location>
        <topology evidence="1">Multi-pass membrane protein</topology>
    </subcellularLocation>
</comment>
<organism evidence="7 8">
    <name type="scientific">Methanococcus vannielii (strain ATCC 35089 / DSM 1224 / JCM 13029 / OCM 148 / SB)</name>
    <dbReference type="NCBI Taxonomy" id="406327"/>
    <lineage>
        <taxon>Archaea</taxon>
        <taxon>Methanobacteriati</taxon>
        <taxon>Methanobacteriota</taxon>
        <taxon>Methanomada group</taxon>
        <taxon>Methanococci</taxon>
        <taxon>Methanococcales</taxon>
        <taxon>Methanococcaceae</taxon>
        <taxon>Methanococcus</taxon>
    </lineage>
</organism>
<evidence type="ECO:0000256" key="2">
    <source>
        <dbReference type="ARBA" id="ARBA00022475"/>
    </source>
</evidence>
<dbReference type="HOGENOM" id="CLU_056469_5_0_2"/>
<dbReference type="KEGG" id="mvn:Mevan_0792"/>
<dbReference type="GeneID" id="5324680"/>
<keyword evidence="2" id="KW-1003">Cell membrane</keyword>
<dbReference type="PANTHER" id="PTHR43723">
    <property type="entry name" value="COBALT TRANSPORT PROTEIN CBIQ"/>
    <property type="match status" value="1"/>
</dbReference>
<dbReference type="OrthoDB" id="147966at2157"/>
<dbReference type="STRING" id="406327.Mevan_0792"/>
<proteinExistence type="predicted"/>